<feature type="domain" description="Ig-like" evidence="2">
    <location>
        <begin position="143"/>
        <end position="230"/>
    </location>
</feature>
<dbReference type="Pfam" id="PF13927">
    <property type="entry name" value="Ig_3"/>
    <property type="match status" value="1"/>
</dbReference>
<evidence type="ECO:0000256" key="1">
    <source>
        <dbReference type="SAM" id="SignalP"/>
    </source>
</evidence>
<gene>
    <name evidence="3" type="primary">zgc:165604</name>
</gene>
<accession>A0A8C9SHS7</accession>
<dbReference type="PANTHER" id="PTHR44699:SF2">
    <property type="entry name" value="IMMUNOGLOBULIN SUPERFAMILY MEMBER 11-LIKE"/>
    <property type="match status" value="1"/>
</dbReference>
<reference evidence="3 4" key="1">
    <citation type="submission" date="2019-04" db="EMBL/GenBank/DDBJ databases">
        <authorList>
            <consortium name="Wellcome Sanger Institute Data Sharing"/>
        </authorList>
    </citation>
    <scope>NUCLEOTIDE SEQUENCE [LARGE SCALE GENOMIC DNA]</scope>
</reference>
<dbReference type="AlphaFoldDB" id="A0A8C9SHS7"/>
<dbReference type="InterPro" id="IPR003598">
    <property type="entry name" value="Ig_sub2"/>
</dbReference>
<dbReference type="InterPro" id="IPR036179">
    <property type="entry name" value="Ig-like_dom_sf"/>
</dbReference>
<dbReference type="SMART" id="SM00408">
    <property type="entry name" value="IGc2"/>
    <property type="match status" value="2"/>
</dbReference>
<dbReference type="PANTHER" id="PTHR44699">
    <property type="entry name" value="IMMUNOGLOBULIN SUPERFAMILY MEMBER 11"/>
    <property type="match status" value="1"/>
</dbReference>
<proteinExistence type="predicted"/>
<protein>
    <submittedName>
        <fullName evidence="3">Zgc:165604</fullName>
    </submittedName>
</protein>
<evidence type="ECO:0000259" key="2">
    <source>
        <dbReference type="PROSITE" id="PS50835"/>
    </source>
</evidence>
<reference evidence="3" key="2">
    <citation type="submission" date="2025-08" db="UniProtKB">
        <authorList>
            <consortium name="Ensembl"/>
        </authorList>
    </citation>
    <scope>IDENTIFICATION</scope>
</reference>
<sequence length="303" mass="33324">MGYTAGLLLRTACLLSSVLEHAGTLRVTMRTHSLEVVQGDAVILPCSFFTMSPLSRLNIVWTLTPFSDPRSPKQVIAYDHGQVIEDPALIGRVGFVDVPWRADVVLNNTRVSDAGTYRCVVSNPPEAGDPGIGQLSLSVLAPPSLPMCLWDGDTVVGSSVTLTCVVEQSVPVPEIQWNKLEPEQIPLPVNMLGDLKGTVSIHNVSAQNSGLYRCSVSNHLGIQNCYISLNVYSGKCVLGSFRHIGVFIHCLPVQLYHVTSIRSAHFQRCKHFQVKLFFIWLHWPVFQNVSVQVKMICSSTLCL</sequence>
<dbReference type="Gene3D" id="2.60.40.10">
    <property type="entry name" value="Immunoglobulins"/>
    <property type="match status" value="2"/>
</dbReference>
<name>A0A8C9SHS7_SCLFO</name>
<feature type="chain" id="PRO_5034051534" evidence="1">
    <location>
        <begin position="25"/>
        <end position="303"/>
    </location>
</feature>
<evidence type="ECO:0000313" key="3">
    <source>
        <dbReference type="Ensembl" id="ENSSFOP00015033562.2"/>
    </source>
</evidence>
<dbReference type="GeneTree" id="ENSGT00940000156392"/>
<dbReference type="Pfam" id="PF07686">
    <property type="entry name" value="V-set"/>
    <property type="match status" value="1"/>
</dbReference>
<reference evidence="3" key="3">
    <citation type="submission" date="2025-09" db="UniProtKB">
        <authorList>
            <consortium name="Ensembl"/>
        </authorList>
    </citation>
    <scope>IDENTIFICATION</scope>
</reference>
<keyword evidence="4" id="KW-1185">Reference proteome</keyword>
<keyword evidence="1" id="KW-0732">Signal</keyword>
<dbReference type="InterPro" id="IPR013783">
    <property type="entry name" value="Ig-like_fold"/>
</dbReference>
<dbReference type="InterPro" id="IPR042758">
    <property type="entry name" value="IGSF11"/>
</dbReference>
<dbReference type="OrthoDB" id="10041737at2759"/>
<dbReference type="SUPFAM" id="SSF48726">
    <property type="entry name" value="Immunoglobulin"/>
    <property type="match status" value="2"/>
</dbReference>
<evidence type="ECO:0000313" key="4">
    <source>
        <dbReference type="Proteomes" id="UP000694397"/>
    </source>
</evidence>
<organism evidence="3 4">
    <name type="scientific">Scleropages formosus</name>
    <name type="common">Asian bonytongue</name>
    <name type="synonym">Osteoglossum formosum</name>
    <dbReference type="NCBI Taxonomy" id="113540"/>
    <lineage>
        <taxon>Eukaryota</taxon>
        <taxon>Metazoa</taxon>
        <taxon>Chordata</taxon>
        <taxon>Craniata</taxon>
        <taxon>Vertebrata</taxon>
        <taxon>Euteleostomi</taxon>
        <taxon>Actinopterygii</taxon>
        <taxon>Neopterygii</taxon>
        <taxon>Teleostei</taxon>
        <taxon>Osteoglossocephala</taxon>
        <taxon>Osteoglossomorpha</taxon>
        <taxon>Osteoglossiformes</taxon>
        <taxon>Osteoglossidae</taxon>
        <taxon>Scleropages</taxon>
    </lineage>
</organism>
<dbReference type="Ensembl" id="ENSSFOT00015033939.2">
    <property type="protein sequence ID" value="ENSSFOP00015033562.2"/>
    <property type="gene ID" value="ENSSFOG00015021420.2"/>
</dbReference>
<dbReference type="InterPro" id="IPR007110">
    <property type="entry name" value="Ig-like_dom"/>
</dbReference>
<dbReference type="PROSITE" id="PS50835">
    <property type="entry name" value="IG_LIKE"/>
    <property type="match status" value="2"/>
</dbReference>
<dbReference type="InterPro" id="IPR013106">
    <property type="entry name" value="Ig_V-set"/>
</dbReference>
<dbReference type="Proteomes" id="UP000694397">
    <property type="component" value="Chromosome 4"/>
</dbReference>
<dbReference type="SMART" id="SM00409">
    <property type="entry name" value="IG"/>
    <property type="match status" value="2"/>
</dbReference>
<dbReference type="InterPro" id="IPR003599">
    <property type="entry name" value="Ig_sub"/>
</dbReference>
<feature type="domain" description="Ig-like" evidence="2">
    <location>
        <begin position="25"/>
        <end position="138"/>
    </location>
</feature>
<feature type="signal peptide" evidence="1">
    <location>
        <begin position="1"/>
        <end position="24"/>
    </location>
</feature>